<name>A0ABM4BA20_HYDVU</name>
<evidence type="ECO:0000259" key="1">
    <source>
        <dbReference type="Pfam" id="PF13843"/>
    </source>
</evidence>
<dbReference type="PANTHER" id="PTHR47055">
    <property type="entry name" value="DDE_TNP_1_7 DOMAIN-CONTAINING PROTEIN"/>
    <property type="match status" value="1"/>
</dbReference>
<evidence type="ECO:0000313" key="2">
    <source>
        <dbReference type="Proteomes" id="UP001652625"/>
    </source>
</evidence>
<reference evidence="3" key="2">
    <citation type="submission" date="2025-08" db="UniProtKB">
        <authorList>
            <consortium name="RefSeq"/>
        </authorList>
    </citation>
    <scope>IDENTIFICATION</scope>
</reference>
<accession>A0ABM4BA20</accession>
<dbReference type="Proteomes" id="UP001652625">
    <property type="component" value="Chromosome 02"/>
</dbReference>
<dbReference type="PANTHER" id="PTHR47055:SF3">
    <property type="entry name" value="PHORBOL-ESTER_DAG-TYPE DOMAIN-CONTAINING PROTEIN"/>
    <property type="match status" value="1"/>
</dbReference>
<dbReference type="GeneID" id="136076211"/>
<dbReference type="InterPro" id="IPR029526">
    <property type="entry name" value="PGBD"/>
</dbReference>
<keyword evidence="2" id="KW-1185">Reference proteome</keyword>
<evidence type="ECO:0000313" key="3">
    <source>
        <dbReference type="RefSeq" id="XP_065645757.1"/>
    </source>
</evidence>
<dbReference type="RefSeq" id="XP_065645757.1">
    <property type="nucleotide sequence ID" value="XM_065789685.1"/>
</dbReference>
<sequence>MWSGKKLINESHSKRQVGLALNEIAALLENQDANNVIEIIMIPSVDETLTDEDSDEEEDEEHGKDINHLGAGILNQQAEIVINDKDDKLPDIQMINTDGDVINSVDSDTSNTNNTSDIFKDKVMSCHSNKKKNRYSVERSEAVGTLLRNKNKDRTWRNTCGPCFGAKVPEFQEITMKSLVDDDCILPNNFLHLFLDDKFIQNVSNMSSKCGCRKGYPEKAFLMNKDNLLTSIAVMYVTGYITPANRRLYWEEKEDARNMFIKRAISRDIFNDVLKFTYFVDEHAQWSVWAALRTNLYNYLKAGQNCLRFIL</sequence>
<gene>
    <name evidence="3" type="primary">LOC136076211</name>
</gene>
<reference evidence="2" key="1">
    <citation type="submission" date="2025-05" db="UniProtKB">
        <authorList>
            <consortium name="RefSeq"/>
        </authorList>
    </citation>
    <scope>NUCLEOTIDE SEQUENCE [LARGE SCALE GENOMIC DNA]</scope>
</reference>
<protein>
    <submittedName>
        <fullName evidence="3">PiggyBac transposable element-derived protein 3-like</fullName>
    </submittedName>
</protein>
<organism evidence="2 3">
    <name type="scientific">Hydra vulgaris</name>
    <name type="common">Hydra</name>
    <name type="synonym">Hydra attenuata</name>
    <dbReference type="NCBI Taxonomy" id="6087"/>
    <lineage>
        <taxon>Eukaryota</taxon>
        <taxon>Metazoa</taxon>
        <taxon>Cnidaria</taxon>
        <taxon>Hydrozoa</taxon>
        <taxon>Hydroidolina</taxon>
        <taxon>Anthoathecata</taxon>
        <taxon>Aplanulata</taxon>
        <taxon>Hydridae</taxon>
        <taxon>Hydra</taxon>
    </lineage>
</organism>
<dbReference type="InterPro" id="IPR052638">
    <property type="entry name" value="PiggyBac_TE-derived"/>
</dbReference>
<proteinExistence type="predicted"/>
<dbReference type="Pfam" id="PF13843">
    <property type="entry name" value="DDE_Tnp_1_7"/>
    <property type="match status" value="1"/>
</dbReference>
<feature type="domain" description="PiggyBac transposable element-derived protein" evidence="1">
    <location>
        <begin position="187"/>
        <end position="283"/>
    </location>
</feature>